<evidence type="ECO:0000313" key="1">
    <source>
        <dbReference type="EMBL" id="JAD95577.1"/>
    </source>
</evidence>
<proteinExistence type="predicted"/>
<sequence>MRMEYAMTSISRPILHISPSRFSTSWNRPFLKRALIRTLYVIIFNCNPWSKMSFLIFIPSSISPPSQWLEISIV</sequence>
<accession>A0A0A9EHS0</accession>
<dbReference type="EMBL" id="GBRH01202318">
    <property type="protein sequence ID" value="JAD95577.1"/>
    <property type="molecule type" value="Transcribed_RNA"/>
</dbReference>
<dbReference type="AlphaFoldDB" id="A0A0A9EHS0"/>
<reference evidence="1" key="1">
    <citation type="submission" date="2014-09" db="EMBL/GenBank/DDBJ databases">
        <authorList>
            <person name="Magalhaes I.L.F."/>
            <person name="Oliveira U."/>
            <person name="Santos F.R."/>
            <person name="Vidigal T.H.D.A."/>
            <person name="Brescovit A.D."/>
            <person name="Santos A.J."/>
        </authorList>
    </citation>
    <scope>NUCLEOTIDE SEQUENCE</scope>
    <source>
        <tissue evidence="1">Shoot tissue taken approximately 20 cm above the soil surface</tissue>
    </source>
</reference>
<reference evidence="1" key="2">
    <citation type="journal article" date="2015" name="Data Brief">
        <title>Shoot transcriptome of the giant reed, Arundo donax.</title>
        <authorList>
            <person name="Barrero R.A."/>
            <person name="Guerrero F.D."/>
            <person name="Moolhuijzen P."/>
            <person name="Goolsby J.A."/>
            <person name="Tidwell J."/>
            <person name="Bellgard S.E."/>
            <person name="Bellgard M.I."/>
        </authorList>
    </citation>
    <scope>NUCLEOTIDE SEQUENCE</scope>
    <source>
        <tissue evidence="1">Shoot tissue taken approximately 20 cm above the soil surface</tissue>
    </source>
</reference>
<protein>
    <submittedName>
        <fullName evidence="1">Uncharacterized protein</fullName>
    </submittedName>
</protein>
<name>A0A0A9EHS0_ARUDO</name>
<organism evidence="1">
    <name type="scientific">Arundo donax</name>
    <name type="common">Giant reed</name>
    <name type="synonym">Donax arundinaceus</name>
    <dbReference type="NCBI Taxonomy" id="35708"/>
    <lineage>
        <taxon>Eukaryota</taxon>
        <taxon>Viridiplantae</taxon>
        <taxon>Streptophyta</taxon>
        <taxon>Embryophyta</taxon>
        <taxon>Tracheophyta</taxon>
        <taxon>Spermatophyta</taxon>
        <taxon>Magnoliopsida</taxon>
        <taxon>Liliopsida</taxon>
        <taxon>Poales</taxon>
        <taxon>Poaceae</taxon>
        <taxon>PACMAD clade</taxon>
        <taxon>Arundinoideae</taxon>
        <taxon>Arundineae</taxon>
        <taxon>Arundo</taxon>
    </lineage>
</organism>